<evidence type="ECO:0000313" key="3">
    <source>
        <dbReference type="Proteomes" id="UP000624703"/>
    </source>
</evidence>
<evidence type="ECO:0000313" key="2">
    <source>
        <dbReference type="EMBL" id="MBK1789640.1"/>
    </source>
</evidence>
<dbReference type="Pfam" id="PF00501">
    <property type="entry name" value="AMP-binding"/>
    <property type="match status" value="1"/>
</dbReference>
<dbReference type="InterPro" id="IPR000873">
    <property type="entry name" value="AMP-dep_synth/lig_dom"/>
</dbReference>
<proteinExistence type="predicted"/>
<name>A0A8J7SIL5_9BACT</name>
<organism evidence="2 3">
    <name type="scientific">Persicirhabdus sediminis</name>
    <dbReference type="NCBI Taxonomy" id="454144"/>
    <lineage>
        <taxon>Bacteria</taxon>
        <taxon>Pseudomonadati</taxon>
        <taxon>Verrucomicrobiota</taxon>
        <taxon>Verrucomicrobiia</taxon>
        <taxon>Verrucomicrobiales</taxon>
        <taxon>Verrucomicrobiaceae</taxon>
        <taxon>Persicirhabdus</taxon>
    </lineage>
</organism>
<dbReference type="SUPFAM" id="SSF56801">
    <property type="entry name" value="Acetyl-CoA synthetase-like"/>
    <property type="match status" value="1"/>
</dbReference>
<dbReference type="GO" id="GO:0031956">
    <property type="term" value="F:medium-chain fatty acid-CoA ligase activity"/>
    <property type="evidence" value="ECO:0007669"/>
    <property type="project" value="TreeGrafter"/>
</dbReference>
<dbReference type="Proteomes" id="UP000624703">
    <property type="component" value="Unassembled WGS sequence"/>
</dbReference>
<dbReference type="Gene3D" id="3.30.300.30">
    <property type="match status" value="1"/>
</dbReference>
<dbReference type="RefSeq" id="WP_200309659.1">
    <property type="nucleotide sequence ID" value="NZ_JAENIM010000008.1"/>
</dbReference>
<sequence length="385" mass="42533">MDTTQLIQPAFWENDSTGMVMENTIIGQQVDELKQWVSGQRELDNHLLFASSGSTGEQKWIALSKRALLQSAQAVNSHLSVDKNDRWMLSLPIFHVGGFGILARAYAAGIGVSTYQEKWDAAAFAHQLDRDGCTLTSMVPTQLADLVQLNCPAPASLRGVVIGGGHLDHTVYQQAVKLGWPALRSYGMSEAASQIATELPEHIGQTEPWMRPLAHWQLRNGEMGLLQIKGQALFSGYVRSVGENFEFHPVDKDDWFSSNDVVSISERGIKFDYRLDNLVKVLGELVNVTSCEAHLRELAAADSLIADRIAVVAIAHQRRGHQLVAVIEGELEYSQLEILLAKYHQQANSLEALADVVQLAEFPRSPLGKIRYQALAKLVSESLAR</sequence>
<dbReference type="InterPro" id="IPR045851">
    <property type="entry name" value="AMP-bd_C_sf"/>
</dbReference>
<dbReference type="PANTHER" id="PTHR43201:SF32">
    <property type="entry name" value="2-SUCCINYLBENZOATE--COA LIGASE, CHLOROPLASTIC_PEROXISOMAL"/>
    <property type="match status" value="1"/>
</dbReference>
<dbReference type="AlphaFoldDB" id="A0A8J7SIL5"/>
<evidence type="ECO:0000259" key="1">
    <source>
        <dbReference type="Pfam" id="PF00501"/>
    </source>
</evidence>
<dbReference type="EMBL" id="JAENIM010000008">
    <property type="protein sequence ID" value="MBK1789640.1"/>
    <property type="molecule type" value="Genomic_DNA"/>
</dbReference>
<dbReference type="GO" id="GO:0006631">
    <property type="term" value="P:fatty acid metabolic process"/>
    <property type="evidence" value="ECO:0007669"/>
    <property type="project" value="TreeGrafter"/>
</dbReference>
<dbReference type="PANTHER" id="PTHR43201">
    <property type="entry name" value="ACYL-COA SYNTHETASE"/>
    <property type="match status" value="1"/>
</dbReference>
<protein>
    <submittedName>
        <fullName evidence="2">AMP-binding protein</fullName>
    </submittedName>
</protein>
<gene>
    <name evidence="2" type="ORF">JIN82_00580</name>
</gene>
<keyword evidence="3" id="KW-1185">Reference proteome</keyword>
<reference evidence="2" key="1">
    <citation type="submission" date="2021-01" db="EMBL/GenBank/DDBJ databases">
        <title>Modified the classification status of verrucomicrobia.</title>
        <authorList>
            <person name="Feng X."/>
        </authorList>
    </citation>
    <scope>NUCLEOTIDE SEQUENCE</scope>
    <source>
        <strain evidence="2">_KCTC 22039</strain>
    </source>
</reference>
<feature type="domain" description="AMP-dependent synthetase/ligase" evidence="1">
    <location>
        <begin position="47"/>
        <end position="237"/>
    </location>
</feature>
<dbReference type="InterPro" id="IPR042099">
    <property type="entry name" value="ANL_N_sf"/>
</dbReference>
<comment type="caution">
    <text evidence="2">The sequence shown here is derived from an EMBL/GenBank/DDBJ whole genome shotgun (WGS) entry which is preliminary data.</text>
</comment>
<dbReference type="Gene3D" id="3.40.50.12780">
    <property type="entry name" value="N-terminal domain of ligase-like"/>
    <property type="match status" value="1"/>
</dbReference>
<accession>A0A8J7SIL5</accession>